<reference evidence="2 3" key="1">
    <citation type="journal article" date="2016" name="Nat. Commun.">
        <title>Extremotolerant tardigrade genome and improved radiotolerance of human cultured cells by tardigrade-unique protein.</title>
        <authorList>
            <person name="Hashimoto T."/>
            <person name="Horikawa D.D."/>
            <person name="Saito Y."/>
            <person name="Kuwahara H."/>
            <person name="Kozuka-Hata H."/>
            <person name="Shin-I T."/>
            <person name="Minakuchi Y."/>
            <person name="Ohishi K."/>
            <person name="Motoyama A."/>
            <person name="Aizu T."/>
            <person name="Enomoto A."/>
            <person name="Kondo K."/>
            <person name="Tanaka S."/>
            <person name="Hara Y."/>
            <person name="Koshikawa S."/>
            <person name="Sagara H."/>
            <person name="Miura T."/>
            <person name="Yokobori S."/>
            <person name="Miyagawa K."/>
            <person name="Suzuki Y."/>
            <person name="Kubo T."/>
            <person name="Oyama M."/>
            <person name="Kohara Y."/>
            <person name="Fujiyama A."/>
            <person name="Arakawa K."/>
            <person name="Katayama T."/>
            <person name="Toyoda A."/>
            <person name="Kunieda T."/>
        </authorList>
    </citation>
    <scope>NUCLEOTIDE SEQUENCE [LARGE SCALE GENOMIC DNA]</scope>
    <source>
        <strain evidence="2 3">YOKOZUNA-1</strain>
    </source>
</reference>
<keyword evidence="3" id="KW-1185">Reference proteome</keyword>
<feature type="region of interest" description="Disordered" evidence="1">
    <location>
        <begin position="218"/>
        <end position="239"/>
    </location>
</feature>
<evidence type="ECO:0000313" key="2">
    <source>
        <dbReference type="EMBL" id="GAV00775.1"/>
    </source>
</evidence>
<feature type="compositionally biased region" description="Polar residues" evidence="1">
    <location>
        <begin position="491"/>
        <end position="520"/>
    </location>
</feature>
<evidence type="ECO:0008006" key="4">
    <source>
        <dbReference type="Google" id="ProtNLM"/>
    </source>
</evidence>
<dbReference type="Proteomes" id="UP000186922">
    <property type="component" value="Unassembled WGS sequence"/>
</dbReference>
<feature type="region of interest" description="Disordered" evidence="1">
    <location>
        <begin position="341"/>
        <end position="433"/>
    </location>
</feature>
<accession>A0A1D1VGJ8</accession>
<evidence type="ECO:0000313" key="3">
    <source>
        <dbReference type="Proteomes" id="UP000186922"/>
    </source>
</evidence>
<dbReference type="AlphaFoldDB" id="A0A1D1VGJ8"/>
<dbReference type="EMBL" id="BDGG01000006">
    <property type="protein sequence ID" value="GAV00775.1"/>
    <property type="molecule type" value="Genomic_DNA"/>
</dbReference>
<feature type="compositionally biased region" description="Basic and acidic residues" evidence="1">
    <location>
        <begin position="399"/>
        <end position="409"/>
    </location>
</feature>
<feature type="region of interest" description="Disordered" evidence="1">
    <location>
        <begin position="548"/>
        <end position="571"/>
    </location>
</feature>
<feature type="compositionally biased region" description="Basic and acidic residues" evidence="1">
    <location>
        <begin position="481"/>
        <end position="490"/>
    </location>
</feature>
<name>A0A1D1VGJ8_RAMVA</name>
<feature type="compositionally biased region" description="Acidic residues" evidence="1">
    <location>
        <begin position="227"/>
        <end position="238"/>
    </location>
</feature>
<feature type="region of interest" description="Disordered" evidence="1">
    <location>
        <begin position="176"/>
        <end position="204"/>
    </location>
</feature>
<feature type="compositionally biased region" description="Basic and acidic residues" evidence="1">
    <location>
        <begin position="461"/>
        <end position="473"/>
    </location>
</feature>
<feature type="region of interest" description="Disordered" evidence="1">
    <location>
        <begin position="142"/>
        <end position="164"/>
    </location>
</feature>
<evidence type="ECO:0000256" key="1">
    <source>
        <dbReference type="SAM" id="MobiDB-lite"/>
    </source>
</evidence>
<sequence>MSTSSDSCDYQIRLESSRLLPVFEELQAVGFPVTTLEAKLDKLKKGGPCICFQIYLYLYKTFRRLFDEKEVYLDQYILNDKVIDREGFARRFFSCLRQIIGHDQALPLYQYVCPGHPLSKVEEIADIAHELRSLWKSQKKLNESKDRETRNDGEGGGREKVGRIVERLHDSFSSNKSLYGSSLNDRDRSYSQPMRPASITAPDGSVPWRVVKETAVRAGATGSGEDGGSDEEEVSADEGIERSWNASSSLNRELFDTQQDSNLGPRLEVLRSTMPQANRNGDDGLTRTVLDRLISLESHQNIQFRSIEDRLIKIERELTDHNVELDRSIIKRLDTHQSRLDYLERHSTKPPRGRHRHTSADKCESTDQEVPVRQLSAISQSQQQRARSPSTDSAATKPKPSDSDNEPSRGRNSKPPSRVMSMSRSYSHDQRMADLQREVAQIEKVNSELLRDSGFSSVQKLQKDEPVSDKETGEVSAGRYSEGKEEETSMRRSSSYFEPVTTNEAVNRSNQPQTSTQTNRNSEDTRSISKQLLRELNSPKAALGFSLRNSRSQSVAPHQSRLISNDNQLSGSRKQLANDDMILMDLNERIQLRLEERIRTAEDTLKACMETIRKDYVLVRRHP</sequence>
<protein>
    <recommendedName>
        <fullName evidence="4">Centrosomal protein of 44 kDa</fullName>
    </recommendedName>
</protein>
<feature type="compositionally biased region" description="Basic residues" evidence="1">
    <location>
        <begin position="348"/>
        <end position="357"/>
    </location>
</feature>
<dbReference type="OrthoDB" id="10612145at2759"/>
<feature type="region of interest" description="Disordered" evidence="1">
    <location>
        <begin position="455"/>
        <end position="527"/>
    </location>
</feature>
<feature type="compositionally biased region" description="Low complexity" evidence="1">
    <location>
        <begin position="373"/>
        <end position="390"/>
    </location>
</feature>
<comment type="caution">
    <text evidence="2">The sequence shown here is derived from an EMBL/GenBank/DDBJ whole genome shotgun (WGS) entry which is preliminary data.</text>
</comment>
<gene>
    <name evidence="2" type="primary">RvY_11576-1</name>
    <name evidence="2" type="synonym">RvY_11576.1</name>
    <name evidence="2" type="ORF">RvY_11576</name>
</gene>
<proteinExistence type="predicted"/>
<organism evidence="2 3">
    <name type="scientific">Ramazzottius varieornatus</name>
    <name type="common">Water bear</name>
    <name type="synonym">Tardigrade</name>
    <dbReference type="NCBI Taxonomy" id="947166"/>
    <lineage>
        <taxon>Eukaryota</taxon>
        <taxon>Metazoa</taxon>
        <taxon>Ecdysozoa</taxon>
        <taxon>Tardigrada</taxon>
        <taxon>Eutardigrada</taxon>
        <taxon>Parachela</taxon>
        <taxon>Hypsibioidea</taxon>
        <taxon>Ramazzottiidae</taxon>
        <taxon>Ramazzottius</taxon>
    </lineage>
</organism>